<name>A0A2G9U7D4_TELCI</name>
<evidence type="ECO:0000313" key="2">
    <source>
        <dbReference type="EMBL" id="PIO65410.1"/>
    </source>
</evidence>
<proteinExistence type="predicted"/>
<feature type="compositionally biased region" description="Basic and acidic residues" evidence="1">
    <location>
        <begin position="22"/>
        <end position="31"/>
    </location>
</feature>
<keyword evidence="3" id="KW-1185">Reference proteome</keyword>
<dbReference type="OrthoDB" id="1684102at2759"/>
<evidence type="ECO:0000256" key="1">
    <source>
        <dbReference type="SAM" id="MobiDB-lite"/>
    </source>
</evidence>
<protein>
    <submittedName>
        <fullName evidence="2">Uncharacterized protein</fullName>
    </submittedName>
</protein>
<reference evidence="2 3" key="1">
    <citation type="submission" date="2015-09" db="EMBL/GenBank/DDBJ databases">
        <title>Draft genome of the parasitic nematode Teladorsagia circumcincta isolate WARC Sus (inbred).</title>
        <authorList>
            <person name="Mitreva M."/>
        </authorList>
    </citation>
    <scope>NUCLEOTIDE SEQUENCE [LARGE SCALE GENOMIC DNA]</scope>
    <source>
        <strain evidence="2 3">S</strain>
    </source>
</reference>
<dbReference type="AlphaFoldDB" id="A0A2G9U7D4"/>
<gene>
    <name evidence="2" type="ORF">TELCIR_12926</name>
</gene>
<organism evidence="2 3">
    <name type="scientific">Teladorsagia circumcincta</name>
    <name type="common">Brown stomach worm</name>
    <name type="synonym">Ostertagia circumcincta</name>
    <dbReference type="NCBI Taxonomy" id="45464"/>
    <lineage>
        <taxon>Eukaryota</taxon>
        <taxon>Metazoa</taxon>
        <taxon>Ecdysozoa</taxon>
        <taxon>Nematoda</taxon>
        <taxon>Chromadorea</taxon>
        <taxon>Rhabditida</taxon>
        <taxon>Rhabditina</taxon>
        <taxon>Rhabditomorpha</taxon>
        <taxon>Strongyloidea</taxon>
        <taxon>Trichostrongylidae</taxon>
        <taxon>Teladorsagia</taxon>
    </lineage>
</organism>
<sequence>MSNSMNSIELQKRMSNPVREGYREFDNEGDTHSVAQTPLPRPVEDTSLFHERAASQNTITSEQAFVHMKNCYRRISAVVKLIGVGRQSGGFSMVWFCGLRSPAISVQSGRPKTPPPPID</sequence>
<dbReference type="EMBL" id="KZ349042">
    <property type="protein sequence ID" value="PIO65410.1"/>
    <property type="molecule type" value="Genomic_DNA"/>
</dbReference>
<dbReference type="Proteomes" id="UP000230423">
    <property type="component" value="Unassembled WGS sequence"/>
</dbReference>
<feature type="region of interest" description="Disordered" evidence="1">
    <location>
        <begin position="22"/>
        <end position="42"/>
    </location>
</feature>
<evidence type="ECO:0000313" key="3">
    <source>
        <dbReference type="Proteomes" id="UP000230423"/>
    </source>
</evidence>
<accession>A0A2G9U7D4</accession>